<dbReference type="EMBL" id="KI659392">
    <property type="protein sequence ID" value="ETN79652.1"/>
    <property type="molecule type" value="Genomic_DNA"/>
</dbReference>
<dbReference type="GO" id="GO:0016094">
    <property type="term" value="P:polyprenol biosynthetic process"/>
    <property type="evidence" value="ECO:0007669"/>
    <property type="project" value="TreeGrafter"/>
</dbReference>
<evidence type="ECO:0000256" key="5">
    <source>
        <dbReference type="RuleBase" id="RU363018"/>
    </source>
</evidence>
<keyword evidence="3" id="KW-0460">Magnesium</keyword>
<dbReference type="PANTHER" id="PTHR10291">
    <property type="entry name" value="DEHYDRODOLICHYL DIPHOSPHATE SYNTHASE FAMILY MEMBER"/>
    <property type="match status" value="1"/>
</dbReference>
<keyword evidence="7" id="KW-1185">Reference proteome</keyword>
<dbReference type="PROSITE" id="PS01066">
    <property type="entry name" value="UPP_SYNTHASE"/>
    <property type="match status" value="1"/>
</dbReference>
<keyword evidence="2 5" id="KW-0808">Transferase</keyword>
<dbReference type="PANTHER" id="PTHR10291:SF43">
    <property type="entry name" value="DEHYDRODOLICHYL DIPHOSPHATE SYNTHASE COMPLEX SUBUNIT DHDDS"/>
    <property type="match status" value="1"/>
</dbReference>
<dbReference type="STRING" id="51031.W2TF51"/>
<dbReference type="SUPFAM" id="SSF64005">
    <property type="entry name" value="Undecaprenyl diphosphate synthase"/>
    <property type="match status" value="1"/>
</dbReference>
<dbReference type="CTD" id="25349727"/>
<dbReference type="HAMAP" id="MF_01139">
    <property type="entry name" value="ISPT"/>
    <property type="match status" value="1"/>
</dbReference>
<evidence type="ECO:0000313" key="7">
    <source>
        <dbReference type="Proteomes" id="UP000053676"/>
    </source>
</evidence>
<dbReference type="EC" id="2.5.1.-" evidence="5"/>
<evidence type="ECO:0000313" key="6">
    <source>
        <dbReference type="EMBL" id="ETN79652.1"/>
    </source>
</evidence>
<dbReference type="GO" id="GO:0045547">
    <property type="term" value="F:ditrans,polycis-polyprenyl diphosphate synthase [(2E,6E)-farnesyl diphosphate specific] activity"/>
    <property type="evidence" value="ECO:0007669"/>
    <property type="project" value="UniProtKB-EC"/>
</dbReference>
<dbReference type="OMA" id="TKGQPDP"/>
<dbReference type="NCBIfam" id="TIGR00055">
    <property type="entry name" value="uppS"/>
    <property type="match status" value="1"/>
</dbReference>
<dbReference type="KEGG" id="nai:NECAME_09698"/>
<proteinExistence type="inferred from homology"/>
<evidence type="ECO:0000256" key="3">
    <source>
        <dbReference type="ARBA" id="ARBA00022842"/>
    </source>
</evidence>
<gene>
    <name evidence="6" type="ORF">NECAME_09698</name>
</gene>
<evidence type="ECO:0000256" key="1">
    <source>
        <dbReference type="ARBA" id="ARBA00005432"/>
    </source>
</evidence>
<dbReference type="GO" id="GO:0005783">
    <property type="term" value="C:endoplasmic reticulum"/>
    <property type="evidence" value="ECO:0007669"/>
    <property type="project" value="TreeGrafter"/>
</dbReference>
<dbReference type="GeneID" id="25349727"/>
<dbReference type="InterPro" id="IPR036424">
    <property type="entry name" value="UPP_synth-like_sf"/>
</dbReference>
<name>W2TF51_NECAM</name>
<dbReference type="Pfam" id="PF01255">
    <property type="entry name" value="Prenyltransf"/>
    <property type="match status" value="1"/>
</dbReference>
<accession>W2TF51</accession>
<dbReference type="CDD" id="cd00475">
    <property type="entry name" value="Cis_IPPS"/>
    <property type="match status" value="1"/>
</dbReference>
<dbReference type="InterPro" id="IPR001441">
    <property type="entry name" value="UPP_synth-like"/>
</dbReference>
<dbReference type="Gene3D" id="3.40.1180.10">
    <property type="entry name" value="Decaprenyl diphosphate synthase-like"/>
    <property type="match status" value="1"/>
</dbReference>
<dbReference type="GO" id="GO:1904423">
    <property type="term" value="C:dehydrodolichyl diphosphate synthase complex"/>
    <property type="evidence" value="ECO:0007669"/>
    <property type="project" value="TreeGrafter"/>
</dbReference>
<dbReference type="Proteomes" id="UP000053676">
    <property type="component" value="Unassembled WGS sequence"/>
</dbReference>
<evidence type="ECO:0000256" key="4">
    <source>
        <dbReference type="ARBA" id="ARBA00047353"/>
    </source>
</evidence>
<organism evidence="6 7">
    <name type="scientific">Necator americanus</name>
    <name type="common">Human hookworm</name>
    <dbReference type="NCBI Taxonomy" id="51031"/>
    <lineage>
        <taxon>Eukaryota</taxon>
        <taxon>Metazoa</taxon>
        <taxon>Ecdysozoa</taxon>
        <taxon>Nematoda</taxon>
        <taxon>Chromadorea</taxon>
        <taxon>Rhabditida</taxon>
        <taxon>Rhabditina</taxon>
        <taxon>Rhabditomorpha</taxon>
        <taxon>Strongyloidea</taxon>
        <taxon>Ancylostomatidae</taxon>
        <taxon>Bunostominae</taxon>
        <taxon>Necator</taxon>
    </lineage>
</organism>
<dbReference type="OrthoDB" id="4173905at2759"/>
<dbReference type="FunFam" id="3.40.1180.10:FF:000005">
    <property type="entry name" value="Alkyl transferase"/>
    <property type="match status" value="1"/>
</dbReference>
<evidence type="ECO:0000256" key="2">
    <source>
        <dbReference type="ARBA" id="ARBA00022679"/>
    </source>
</evidence>
<protein>
    <recommendedName>
        <fullName evidence="5">Alkyl transferase</fullName>
        <ecNumber evidence="5">2.5.1.-</ecNumber>
    </recommendedName>
</protein>
<dbReference type="AlphaFoldDB" id="W2TF51"/>
<sequence length="338" mass="39227">MAGDSDANDEASVWWNTAKNDNAWWHSFARAIVTSGPVSLHFISTEMICSSCGKTFNRDVVLFYVPYHIAFVMDGNRRFAKTHHLGHVINGHEKGFQQLAKILEWCQDLGVLEVTVYAFSIENFKRTSEEVDGLMKLAEEKFSRLLAEKVKLEEKQISFRFFGNIAMLSPRLRKLIAQIQLLTKDYNKGVVNVCMPYTSRDEIARGFELIRKGREKGLLEETQISEWLVSRCLDSRLGTYPDMLIRTSGEKRLSDFLLWQCSSSHIYFDDVLWPEFNYWHLCKAILSYQYHCSTIQEIQQRIEANEPSTEERLALEPFLEYVEELHNSALHDFACLEI</sequence>
<comment type="similarity">
    <text evidence="1 5">Belongs to the UPP synthase family.</text>
</comment>
<comment type="catalytic activity">
    <reaction evidence="4">
        <text>n isopentenyl diphosphate + (2E,6E)-farnesyl diphosphate = a di-trans,poly-cis-polyprenyl diphosphate + n diphosphate</text>
        <dbReference type="Rhea" id="RHEA:53008"/>
        <dbReference type="Rhea" id="RHEA-COMP:19494"/>
        <dbReference type="ChEBI" id="CHEBI:33019"/>
        <dbReference type="ChEBI" id="CHEBI:128769"/>
        <dbReference type="ChEBI" id="CHEBI:136960"/>
        <dbReference type="ChEBI" id="CHEBI:175763"/>
        <dbReference type="EC" id="2.5.1.87"/>
    </reaction>
</comment>
<dbReference type="InterPro" id="IPR018520">
    <property type="entry name" value="UPP_synth-like_CS"/>
</dbReference>
<reference evidence="7" key="1">
    <citation type="journal article" date="2014" name="Nat. Genet.">
        <title>Genome of the human hookworm Necator americanus.</title>
        <authorList>
            <person name="Tang Y.T."/>
            <person name="Gao X."/>
            <person name="Rosa B.A."/>
            <person name="Abubucker S."/>
            <person name="Hallsworth-Pepin K."/>
            <person name="Martin J."/>
            <person name="Tyagi R."/>
            <person name="Heizer E."/>
            <person name="Zhang X."/>
            <person name="Bhonagiri-Palsikar V."/>
            <person name="Minx P."/>
            <person name="Warren W.C."/>
            <person name="Wang Q."/>
            <person name="Zhan B."/>
            <person name="Hotez P.J."/>
            <person name="Sternberg P.W."/>
            <person name="Dougall A."/>
            <person name="Gaze S.T."/>
            <person name="Mulvenna J."/>
            <person name="Sotillo J."/>
            <person name="Ranganathan S."/>
            <person name="Rabelo E.M."/>
            <person name="Wilson R.K."/>
            <person name="Felgner P.L."/>
            <person name="Bethony J."/>
            <person name="Hawdon J.M."/>
            <person name="Gasser R.B."/>
            <person name="Loukas A."/>
            <person name="Mitreva M."/>
        </authorList>
    </citation>
    <scope>NUCLEOTIDE SEQUENCE [LARGE SCALE GENOMIC DNA]</scope>
</reference>